<keyword evidence="3 7" id="KW-0862">Zinc</keyword>
<dbReference type="EMBL" id="JAJLJH010000002">
    <property type="protein sequence ID" value="MCK9686185.1"/>
    <property type="molecule type" value="Genomic_DNA"/>
</dbReference>
<comment type="cofactor">
    <cofactor evidence="7">
        <name>Zn(2+)</name>
        <dbReference type="ChEBI" id="CHEBI:29105"/>
    </cofactor>
    <text evidence="7">Binds 1 zinc ion per subunit.</text>
</comment>
<sequence length="140" mass="15306">MERATRQNTAIREAIAAAGRPLSPTEVLDEARRHVAALGLATVYRNLKSLVDAGEIQVVTLPGEAARYELARHGHHHHFRCDACQRVFDVHDCPGDLAGLAPPGFSVSRHEITLYGRCSDCQPARRRGAKKAPPPHGHSH</sequence>
<dbReference type="InterPro" id="IPR036388">
    <property type="entry name" value="WH-like_DNA-bd_sf"/>
</dbReference>
<evidence type="ECO:0000256" key="4">
    <source>
        <dbReference type="ARBA" id="ARBA00023015"/>
    </source>
</evidence>
<evidence type="ECO:0000256" key="9">
    <source>
        <dbReference type="RuleBase" id="RU364037"/>
    </source>
</evidence>
<evidence type="ECO:0000256" key="8">
    <source>
        <dbReference type="PIRSR" id="PIRSR602481-2"/>
    </source>
</evidence>
<dbReference type="InterPro" id="IPR043135">
    <property type="entry name" value="Fur_C"/>
</dbReference>
<dbReference type="PANTHER" id="PTHR33202">
    <property type="entry name" value="ZINC UPTAKE REGULATION PROTEIN"/>
    <property type="match status" value="1"/>
</dbReference>
<dbReference type="Gene3D" id="1.10.10.10">
    <property type="entry name" value="Winged helix-like DNA-binding domain superfamily/Winged helix DNA-binding domain"/>
    <property type="match status" value="1"/>
</dbReference>
<protein>
    <recommendedName>
        <fullName evidence="9">Ferric uptake regulation protein</fullName>
    </recommendedName>
</protein>
<feature type="binding site" evidence="7">
    <location>
        <position position="81"/>
    </location>
    <ligand>
        <name>Zn(2+)</name>
        <dbReference type="ChEBI" id="CHEBI:29105"/>
    </ligand>
</feature>
<evidence type="ECO:0000256" key="5">
    <source>
        <dbReference type="ARBA" id="ARBA00023125"/>
    </source>
</evidence>
<comment type="caution">
    <text evidence="10">The sequence shown here is derived from an EMBL/GenBank/DDBJ whole genome shotgun (WGS) entry which is preliminary data.</text>
</comment>
<keyword evidence="2 9" id="KW-0678">Repressor</keyword>
<proteinExistence type="inferred from homology"/>
<dbReference type="AlphaFoldDB" id="A0A9X1YJT4"/>
<comment type="similarity">
    <text evidence="1 9">Belongs to the Fur family.</text>
</comment>
<keyword evidence="7 9" id="KW-0479">Metal-binding</keyword>
<dbReference type="GO" id="GO:0005737">
    <property type="term" value="C:cytoplasm"/>
    <property type="evidence" value="ECO:0007669"/>
    <property type="project" value="UniProtKB-SubCell"/>
</dbReference>
<evidence type="ECO:0000313" key="10">
    <source>
        <dbReference type="EMBL" id="MCK9686185.1"/>
    </source>
</evidence>
<reference evidence="10" key="1">
    <citation type="submission" date="2021-11" db="EMBL/GenBank/DDBJ databases">
        <title>BS-T2-15 a new species belonging to the Comamonadaceae family isolated from the soil of a French oak forest.</title>
        <authorList>
            <person name="Mieszkin S."/>
            <person name="Alain K."/>
        </authorList>
    </citation>
    <scope>NUCLEOTIDE SEQUENCE</scope>
    <source>
        <strain evidence="10">BS-T2-15</strain>
    </source>
</reference>
<dbReference type="GO" id="GO:0045892">
    <property type="term" value="P:negative regulation of DNA-templated transcription"/>
    <property type="evidence" value="ECO:0007669"/>
    <property type="project" value="TreeGrafter"/>
</dbReference>
<dbReference type="GO" id="GO:1900376">
    <property type="term" value="P:regulation of secondary metabolite biosynthetic process"/>
    <property type="evidence" value="ECO:0007669"/>
    <property type="project" value="TreeGrafter"/>
</dbReference>
<evidence type="ECO:0000313" key="11">
    <source>
        <dbReference type="Proteomes" id="UP001139353"/>
    </source>
</evidence>
<dbReference type="Gene3D" id="3.30.1490.190">
    <property type="match status" value="1"/>
</dbReference>
<evidence type="ECO:0000256" key="7">
    <source>
        <dbReference type="PIRSR" id="PIRSR602481-1"/>
    </source>
</evidence>
<dbReference type="InterPro" id="IPR036390">
    <property type="entry name" value="WH_DNA-bd_sf"/>
</dbReference>
<evidence type="ECO:0000256" key="2">
    <source>
        <dbReference type="ARBA" id="ARBA00022491"/>
    </source>
</evidence>
<dbReference type="SUPFAM" id="SSF46785">
    <property type="entry name" value="Winged helix' DNA-binding domain"/>
    <property type="match status" value="1"/>
</dbReference>
<name>A0A9X1YJT4_9BURK</name>
<keyword evidence="9" id="KW-0963">Cytoplasm</keyword>
<evidence type="ECO:0000256" key="6">
    <source>
        <dbReference type="ARBA" id="ARBA00023163"/>
    </source>
</evidence>
<evidence type="ECO:0000256" key="1">
    <source>
        <dbReference type="ARBA" id="ARBA00007957"/>
    </source>
</evidence>
<dbReference type="Pfam" id="PF01475">
    <property type="entry name" value="FUR"/>
    <property type="match status" value="1"/>
</dbReference>
<comment type="subcellular location">
    <subcellularLocation>
        <location evidence="9">Cytoplasm</location>
    </subcellularLocation>
</comment>
<keyword evidence="4 9" id="KW-0805">Transcription regulation</keyword>
<keyword evidence="5 9" id="KW-0238">DNA-binding</keyword>
<feature type="binding site" evidence="7">
    <location>
        <position position="118"/>
    </location>
    <ligand>
        <name>Zn(2+)</name>
        <dbReference type="ChEBI" id="CHEBI:29105"/>
    </ligand>
</feature>
<keyword evidence="6 9" id="KW-0804">Transcription</keyword>
<organism evidence="10 11">
    <name type="scientific">Scleromatobacter humisilvae</name>
    <dbReference type="NCBI Taxonomy" id="2897159"/>
    <lineage>
        <taxon>Bacteria</taxon>
        <taxon>Pseudomonadati</taxon>
        <taxon>Pseudomonadota</taxon>
        <taxon>Betaproteobacteria</taxon>
        <taxon>Burkholderiales</taxon>
        <taxon>Sphaerotilaceae</taxon>
        <taxon>Scleromatobacter</taxon>
    </lineage>
</organism>
<feature type="binding site" evidence="7">
    <location>
        <position position="121"/>
    </location>
    <ligand>
        <name>Zn(2+)</name>
        <dbReference type="ChEBI" id="CHEBI:29105"/>
    </ligand>
</feature>
<accession>A0A9X1YJT4</accession>
<keyword evidence="11" id="KW-1185">Reference proteome</keyword>
<comment type="cofactor">
    <cofactor evidence="8">
        <name>Mn(2+)</name>
        <dbReference type="ChEBI" id="CHEBI:29035"/>
    </cofactor>
    <cofactor evidence="8">
        <name>Fe(2+)</name>
        <dbReference type="ChEBI" id="CHEBI:29033"/>
    </cofactor>
    <text evidence="8">Binds 1 Mn(2+) or Fe(2+) ion per subunit.</text>
</comment>
<feature type="binding site" evidence="8">
    <location>
        <position position="110"/>
    </location>
    <ligand>
        <name>Fe cation</name>
        <dbReference type="ChEBI" id="CHEBI:24875"/>
    </ligand>
</feature>
<dbReference type="RefSeq" id="WP_275682216.1">
    <property type="nucleotide sequence ID" value="NZ_JAJLJH010000002.1"/>
</dbReference>
<comment type="subunit">
    <text evidence="9">Homodimer.</text>
</comment>
<evidence type="ECO:0000256" key="3">
    <source>
        <dbReference type="ARBA" id="ARBA00022833"/>
    </source>
</evidence>
<dbReference type="CDD" id="cd07153">
    <property type="entry name" value="Fur_like"/>
    <property type="match status" value="1"/>
</dbReference>
<keyword evidence="8 9" id="KW-0408">Iron</keyword>
<dbReference type="GO" id="GO:0008270">
    <property type="term" value="F:zinc ion binding"/>
    <property type="evidence" value="ECO:0007669"/>
    <property type="project" value="TreeGrafter"/>
</dbReference>
<dbReference type="GO" id="GO:0000976">
    <property type="term" value="F:transcription cis-regulatory region binding"/>
    <property type="evidence" value="ECO:0007669"/>
    <property type="project" value="TreeGrafter"/>
</dbReference>
<feature type="binding site" evidence="7">
    <location>
        <position position="84"/>
    </location>
    <ligand>
        <name>Zn(2+)</name>
        <dbReference type="ChEBI" id="CHEBI:29105"/>
    </ligand>
</feature>
<dbReference type="Proteomes" id="UP001139353">
    <property type="component" value="Unassembled WGS sequence"/>
</dbReference>
<feature type="binding site" evidence="8">
    <location>
        <position position="75"/>
    </location>
    <ligand>
        <name>Fe cation</name>
        <dbReference type="ChEBI" id="CHEBI:24875"/>
    </ligand>
</feature>
<dbReference type="InterPro" id="IPR002481">
    <property type="entry name" value="FUR"/>
</dbReference>
<dbReference type="PANTHER" id="PTHR33202:SF22">
    <property type="entry name" value="HYDROGEN PEROXIDE SENSITIVE REPRESSOR"/>
    <property type="match status" value="1"/>
</dbReference>
<dbReference type="GO" id="GO:0003700">
    <property type="term" value="F:DNA-binding transcription factor activity"/>
    <property type="evidence" value="ECO:0007669"/>
    <property type="project" value="UniProtKB-UniRule"/>
</dbReference>
<gene>
    <name evidence="9" type="primary">fur</name>
    <name evidence="10" type="ORF">LPC04_10760</name>
</gene>